<dbReference type="Proteomes" id="UP000656042">
    <property type="component" value="Unassembled WGS sequence"/>
</dbReference>
<keyword evidence="2" id="KW-1185">Reference proteome</keyword>
<proteinExistence type="predicted"/>
<name>A0A8J3C055_9ACTN</name>
<sequence>MAQDEHWTCDVDVFSPDRSVRLIADRTGHLHVDVQNLHRHDETSLAGQIRSAARVALAALQDDPSAGGSDADEARR</sequence>
<reference evidence="1" key="2">
    <citation type="submission" date="2020-09" db="EMBL/GenBank/DDBJ databases">
        <authorList>
            <person name="Sun Q."/>
            <person name="Zhou Y."/>
        </authorList>
    </citation>
    <scope>NUCLEOTIDE SEQUENCE</scope>
    <source>
        <strain evidence="1">CGMCC 4.7299</strain>
    </source>
</reference>
<comment type="caution">
    <text evidence="1">The sequence shown here is derived from an EMBL/GenBank/DDBJ whole genome shotgun (WGS) entry which is preliminary data.</text>
</comment>
<organism evidence="1 2">
    <name type="scientific">Mangrovihabitans endophyticus</name>
    <dbReference type="NCBI Taxonomy" id="1751298"/>
    <lineage>
        <taxon>Bacteria</taxon>
        <taxon>Bacillati</taxon>
        <taxon>Actinomycetota</taxon>
        <taxon>Actinomycetes</taxon>
        <taxon>Micromonosporales</taxon>
        <taxon>Micromonosporaceae</taxon>
        <taxon>Mangrovihabitans</taxon>
    </lineage>
</organism>
<evidence type="ECO:0000313" key="1">
    <source>
        <dbReference type="EMBL" id="GGK99741.1"/>
    </source>
</evidence>
<dbReference type="EMBL" id="BMMX01000017">
    <property type="protein sequence ID" value="GGK99741.1"/>
    <property type="molecule type" value="Genomic_DNA"/>
</dbReference>
<reference evidence="1" key="1">
    <citation type="journal article" date="2014" name="Int. J. Syst. Evol. Microbiol.">
        <title>Complete genome sequence of Corynebacterium casei LMG S-19264T (=DSM 44701T), isolated from a smear-ripened cheese.</title>
        <authorList>
            <consortium name="US DOE Joint Genome Institute (JGI-PGF)"/>
            <person name="Walter F."/>
            <person name="Albersmeier A."/>
            <person name="Kalinowski J."/>
            <person name="Ruckert C."/>
        </authorList>
    </citation>
    <scope>NUCLEOTIDE SEQUENCE</scope>
    <source>
        <strain evidence="1">CGMCC 4.7299</strain>
    </source>
</reference>
<protein>
    <submittedName>
        <fullName evidence="1">Uncharacterized protein</fullName>
    </submittedName>
</protein>
<dbReference type="AlphaFoldDB" id="A0A8J3C055"/>
<dbReference type="RefSeq" id="WP_189080553.1">
    <property type="nucleotide sequence ID" value="NZ_BMMX01000017.1"/>
</dbReference>
<evidence type="ECO:0000313" key="2">
    <source>
        <dbReference type="Proteomes" id="UP000656042"/>
    </source>
</evidence>
<gene>
    <name evidence="1" type="ORF">GCM10012284_37670</name>
</gene>
<accession>A0A8J3C055</accession>